<evidence type="ECO:0000256" key="1">
    <source>
        <dbReference type="SAM" id="Phobius"/>
    </source>
</evidence>
<feature type="transmembrane region" description="Helical" evidence="1">
    <location>
        <begin position="62"/>
        <end position="84"/>
    </location>
</feature>
<organism evidence="2">
    <name type="scientific">viral metagenome</name>
    <dbReference type="NCBI Taxonomy" id="1070528"/>
    <lineage>
        <taxon>unclassified sequences</taxon>
        <taxon>metagenomes</taxon>
        <taxon>organismal metagenomes</taxon>
    </lineage>
</organism>
<keyword evidence="1" id="KW-0472">Membrane</keyword>
<keyword evidence="1" id="KW-1133">Transmembrane helix</keyword>
<feature type="transmembrane region" description="Helical" evidence="1">
    <location>
        <begin position="20"/>
        <end position="41"/>
    </location>
</feature>
<dbReference type="AlphaFoldDB" id="A0A6C0HKF3"/>
<accession>A0A6C0HKF3</accession>
<evidence type="ECO:0000313" key="2">
    <source>
        <dbReference type="EMBL" id="QHT81148.1"/>
    </source>
</evidence>
<proteinExistence type="predicted"/>
<evidence type="ECO:0008006" key="3">
    <source>
        <dbReference type="Google" id="ProtNLM"/>
    </source>
</evidence>
<reference evidence="2" key="1">
    <citation type="journal article" date="2020" name="Nature">
        <title>Giant virus diversity and host interactions through global metagenomics.</title>
        <authorList>
            <person name="Schulz F."/>
            <person name="Roux S."/>
            <person name="Paez-Espino D."/>
            <person name="Jungbluth S."/>
            <person name="Walsh D.A."/>
            <person name="Denef V.J."/>
            <person name="McMahon K.D."/>
            <person name="Konstantinidis K.T."/>
            <person name="Eloe-Fadrosh E.A."/>
            <person name="Kyrpides N.C."/>
            <person name="Woyke T."/>
        </authorList>
    </citation>
    <scope>NUCLEOTIDE SEQUENCE</scope>
    <source>
        <strain evidence="2">GVMAG-M-3300023184-135</strain>
    </source>
</reference>
<keyword evidence="1" id="KW-0812">Transmembrane</keyword>
<name>A0A6C0HKF3_9ZZZZ</name>
<sequence length="90" mass="9845">MNFIASVEPQWMQNIPSAVICQYFFVIFVLVAALAALVVVSDIMRLLSPKNKGGLFSLVRSLVMLALPVVNALFLYILCSRSLLEGGGKK</sequence>
<dbReference type="EMBL" id="MN739978">
    <property type="protein sequence ID" value="QHT81148.1"/>
    <property type="molecule type" value="Genomic_DNA"/>
</dbReference>
<protein>
    <recommendedName>
        <fullName evidence="3">Transmembrane protein</fullName>
    </recommendedName>
</protein>